<proteinExistence type="predicted"/>
<feature type="compositionally biased region" description="Basic and acidic residues" evidence="1">
    <location>
        <begin position="11"/>
        <end position="36"/>
    </location>
</feature>
<comment type="caution">
    <text evidence="2">The sequence shown here is derived from an EMBL/GenBank/DDBJ whole genome shotgun (WGS) entry which is preliminary data.</text>
</comment>
<dbReference type="Proteomes" id="UP000887159">
    <property type="component" value="Unassembled WGS sequence"/>
</dbReference>
<name>A0A8X6REP7_TRICX</name>
<reference evidence="2" key="1">
    <citation type="submission" date="2020-08" db="EMBL/GenBank/DDBJ databases">
        <title>Multicomponent nature underlies the extraordinary mechanical properties of spider dragline silk.</title>
        <authorList>
            <person name="Kono N."/>
            <person name="Nakamura H."/>
            <person name="Mori M."/>
            <person name="Yoshida Y."/>
            <person name="Ohtoshi R."/>
            <person name="Malay A.D."/>
            <person name="Moran D.A.P."/>
            <person name="Tomita M."/>
            <person name="Numata K."/>
            <person name="Arakawa K."/>
        </authorList>
    </citation>
    <scope>NUCLEOTIDE SEQUENCE</scope>
</reference>
<evidence type="ECO:0000313" key="3">
    <source>
        <dbReference type="Proteomes" id="UP000887159"/>
    </source>
</evidence>
<accession>A0A8X6REP7</accession>
<dbReference type="EMBL" id="BMAU01021046">
    <property type="protein sequence ID" value="GFX88167.1"/>
    <property type="molecule type" value="Genomic_DNA"/>
</dbReference>
<dbReference type="AlphaFoldDB" id="A0A8X6REP7"/>
<keyword evidence="3" id="KW-1185">Reference proteome</keyword>
<gene>
    <name evidence="2" type="ORF">TNCV_159821</name>
</gene>
<feature type="compositionally biased region" description="Basic residues" evidence="1">
    <location>
        <begin position="1"/>
        <end position="10"/>
    </location>
</feature>
<evidence type="ECO:0000256" key="1">
    <source>
        <dbReference type="SAM" id="MobiDB-lite"/>
    </source>
</evidence>
<feature type="region of interest" description="Disordered" evidence="1">
    <location>
        <begin position="67"/>
        <end position="100"/>
    </location>
</feature>
<sequence length="153" mass="17559">MRYRNPFPRRGRLEEGEAERERNKGDVTRAREEERRKGAKSPKCVREAPKRSGKKECYCFFFRSRYEKEKESASSTYKRNSRGDEAGASFYTDPSSDERQRHLSVKIPEGSELTNMVANDAKMVTKVANLVSKNYAKLALPPNFGQVLIESSL</sequence>
<organism evidence="2 3">
    <name type="scientific">Trichonephila clavipes</name>
    <name type="common">Golden silk orbweaver</name>
    <name type="synonym">Nephila clavipes</name>
    <dbReference type="NCBI Taxonomy" id="2585209"/>
    <lineage>
        <taxon>Eukaryota</taxon>
        <taxon>Metazoa</taxon>
        <taxon>Ecdysozoa</taxon>
        <taxon>Arthropoda</taxon>
        <taxon>Chelicerata</taxon>
        <taxon>Arachnida</taxon>
        <taxon>Araneae</taxon>
        <taxon>Araneomorphae</taxon>
        <taxon>Entelegynae</taxon>
        <taxon>Araneoidea</taxon>
        <taxon>Nephilidae</taxon>
        <taxon>Trichonephila</taxon>
    </lineage>
</organism>
<evidence type="ECO:0000313" key="2">
    <source>
        <dbReference type="EMBL" id="GFX88167.1"/>
    </source>
</evidence>
<feature type="region of interest" description="Disordered" evidence="1">
    <location>
        <begin position="1"/>
        <end position="50"/>
    </location>
</feature>
<protein>
    <submittedName>
        <fullName evidence="2">Uncharacterized protein</fullName>
    </submittedName>
</protein>